<accession>A0ABV0TZJ5</accession>
<sequence length="102" mass="11437">MNITPFLDHSSATMNSDHVSHRPFRSNISIHRDHQTYAPSDYATGFNEPKGPCPTTHRCLGFHTHSPELYVTILMQAGCLKPFSVILSRLISALVSDDQHFS</sequence>
<dbReference type="Proteomes" id="UP001482620">
    <property type="component" value="Unassembled WGS sequence"/>
</dbReference>
<evidence type="ECO:0000313" key="1">
    <source>
        <dbReference type="EMBL" id="MEQ2237313.1"/>
    </source>
</evidence>
<protein>
    <submittedName>
        <fullName evidence="1">Uncharacterized protein</fullName>
    </submittedName>
</protein>
<gene>
    <name evidence="1" type="ORF">ILYODFUR_021889</name>
</gene>
<organism evidence="1 2">
    <name type="scientific">Ilyodon furcidens</name>
    <name type="common">goldbreast splitfin</name>
    <dbReference type="NCBI Taxonomy" id="33524"/>
    <lineage>
        <taxon>Eukaryota</taxon>
        <taxon>Metazoa</taxon>
        <taxon>Chordata</taxon>
        <taxon>Craniata</taxon>
        <taxon>Vertebrata</taxon>
        <taxon>Euteleostomi</taxon>
        <taxon>Actinopterygii</taxon>
        <taxon>Neopterygii</taxon>
        <taxon>Teleostei</taxon>
        <taxon>Neoteleostei</taxon>
        <taxon>Acanthomorphata</taxon>
        <taxon>Ovalentaria</taxon>
        <taxon>Atherinomorphae</taxon>
        <taxon>Cyprinodontiformes</taxon>
        <taxon>Goodeidae</taxon>
        <taxon>Ilyodon</taxon>
    </lineage>
</organism>
<comment type="caution">
    <text evidence="1">The sequence shown here is derived from an EMBL/GenBank/DDBJ whole genome shotgun (WGS) entry which is preliminary data.</text>
</comment>
<reference evidence="1 2" key="1">
    <citation type="submission" date="2021-06" db="EMBL/GenBank/DDBJ databases">
        <authorList>
            <person name="Palmer J.M."/>
        </authorList>
    </citation>
    <scope>NUCLEOTIDE SEQUENCE [LARGE SCALE GENOMIC DNA]</scope>
    <source>
        <strain evidence="2">if_2019</strain>
        <tissue evidence="1">Muscle</tissue>
    </source>
</reference>
<evidence type="ECO:0000313" key="2">
    <source>
        <dbReference type="Proteomes" id="UP001482620"/>
    </source>
</evidence>
<keyword evidence="2" id="KW-1185">Reference proteome</keyword>
<name>A0ABV0TZJ5_9TELE</name>
<dbReference type="EMBL" id="JAHRIQ010048715">
    <property type="protein sequence ID" value="MEQ2237313.1"/>
    <property type="molecule type" value="Genomic_DNA"/>
</dbReference>
<proteinExistence type="predicted"/>